<accession>H6SLT3</accession>
<feature type="compositionally biased region" description="Basic and acidic residues" evidence="1">
    <location>
        <begin position="24"/>
        <end position="37"/>
    </location>
</feature>
<dbReference type="KEGG" id="rpm:RSPPHO_02322"/>
<dbReference type="SUPFAM" id="SSF159245">
    <property type="entry name" value="AttH-like"/>
    <property type="match status" value="1"/>
</dbReference>
<name>H6SLT3_PARPM</name>
<dbReference type="STRING" id="1150469.RSPPHO_02322"/>
<dbReference type="HOGENOM" id="CLU_056173_0_0_5"/>
<dbReference type="PATRIC" id="fig|1150469.3.peg.2616"/>
<sequence length="401" mass="43754">MPSPHLRGDGALRLSDPAPGPRPTGDDTARLQHDVSRHGGSPVRPLDPRLERLLRSDGERDGAAGPVGRGGRGPSGAGDSDGGALGPAGGTGGPAGPDLMRSVKPGGYLWWYVDALSDDGRSGLTLIAFIGSVFSPYYAWAGRKDPHDHVAINVALYGAPQGWTMTERGRRALARDTTRLTIGPSALSWTEDGLSVTLDERMAPVPKPLRGRLTVRPVLQNNRTFFLDAEGRHRWRPVWPRARIEVDLDAPAARWSGSAYFDTNDGDEPMQDAFQRWDWSRGDLADGGCALLYDLTPRPHRGPARLLSLRLTPEGQWEEVAPPPPAALPAGPSWGVARGIRSTGPARVVETLEDTPFYTRSLVESVFHGETVRSVHESLDLDRLTSRWVPWLLPFRMPRRP</sequence>
<feature type="region of interest" description="Disordered" evidence="1">
    <location>
        <begin position="1"/>
        <end position="99"/>
    </location>
</feature>
<reference evidence="2 3" key="1">
    <citation type="submission" date="2012-02" db="EMBL/GenBank/DDBJ databases">
        <title>Shotgun genome sequence of Phaeospirillum photometricum DSM 122.</title>
        <authorList>
            <person name="Duquesne K."/>
            <person name="Sturgis J."/>
        </authorList>
    </citation>
    <scope>NUCLEOTIDE SEQUENCE [LARGE SCALE GENOMIC DNA]</scope>
    <source>
        <strain evidence="3">DSM122</strain>
    </source>
</reference>
<dbReference type="Proteomes" id="UP000033220">
    <property type="component" value="Chromosome DSM 122"/>
</dbReference>
<evidence type="ECO:0000256" key="1">
    <source>
        <dbReference type="SAM" id="MobiDB-lite"/>
    </source>
</evidence>
<keyword evidence="3" id="KW-1185">Reference proteome</keyword>
<feature type="compositionally biased region" description="Gly residues" evidence="1">
    <location>
        <begin position="65"/>
        <end position="95"/>
    </location>
</feature>
<dbReference type="CDD" id="cd21471">
    <property type="entry name" value="CrtC-like"/>
    <property type="match status" value="1"/>
</dbReference>
<evidence type="ECO:0000313" key="3">
    <source>
        <dbReference type="Proteomes" id="UP000033220"/>
    </source>
</evidence>
<protein>
    <submittedName>
        <fullName evidence="2">CrtC</fullName>
    </submittedName>
</protein>
<feature type="compositionally biased region" description="Basic and acidic residues" evidence="1">
    <location>
        <begin position="1"/>
        <end position="10"/>
    </location>
</feature>
<dbReference type="AlphaFoldDB" id="H6SLT3"/>
<feature type="compositionally biased region" description="Basic and acidic residues" evidence="1">
    <location>
        <begin position="46"/>
        <end position="62"/>
    </location>
</feature>
<dbReference type="EMBL" id="HE663493">
    <property type="protein sequence ID" value="CCG08948.1"/>
    <property type="molecule type" value="Genomic_DNA"/>
</dbReference>
<proteinExistence type="predicted"/>
<organism evidence="2 3">
    <name type="scientific">Pararhodospirillum photometricum DSM 122</name>
    <dbReference type="NCBI Taxonomy" id="1150469"/>
    <lineage>
        <taxon>Bacteria</taxon>
        <taxon>Pseudomonadati</taxon>
        <taxon>Pseudomonadota</taxon>
        <taxon>Alphaproteobacteria</taxon>
        <taxon>Rhodospirillales</taxon>
        <taxon>Rhodospirillaceae</taxon>
        <taxon>Pararhodospirillum</taxon>
    </lineage>
</organism>
<evidence type="ECO:0000313" key="2">
    <source>
        <dbReference type="EMBL" id="CCG08948.1"/>
    </source>
</evidence>
<dbReference type="eggNOG" id="COG5621">
    <property type="taxonomic scope" value="Bacteria"/>
</dbReference>
<gene>
    <name evidence="2" type="primary">crtC</name>
    <name evidence="2" type="ORF">RSPPHO_02322</name>
</gene>